<feature type="domain" description="Glycosyltransferase subfamily 4-like N-terminal" evidence="1">
    <location>
        <begin position="25"/>
        <end position="194"/>
    </location>
</feature>
<comment type="caution">
    <text evidence="2">The sequence shown here is derived from an EMBL/GenBank/DDBJ whole genome shotgun (WGS) entry which is preliminary data.</text>
</comment>
<dbReference type="PANTHER" id="PTHR45947">
    <property type="entry name" value="SULFOQUINOVOSYL TRANSFERASE SQD2"/>
    <property type="match status" value="1"/>
</dbReference>
<evidence type="ECO:0000313" key="3">
    <source>
        <dbReference type="Proteomes" id="UP000019276"/>
    </source>
</evidence>
<evidence type="ECO:0000259" key="1">
    <source>
        <dbReference type="Pfam" id="PF13439"/>
    </source>
</evidence>
<organism evidence="2 3">
    <name type="scientific">Catenovulum agarivorans DS-2</name>
    <dbReference type="NCBI Taxonomy" id="1328313"/>
    <lineage>
        <taxon>Bacteria</taxon>
        <taxon>Pseudomonadati</taxon>
        <taxon>Pseudomonadota</taxon>
        <taxon>Gammaproteobacteria</taxon>
        <taxon>Alteromonadales</taxon>
        <taxon>Alteromonadaceae</taxon>
        <taxon>Catenovulum</taxon>
    </lineage>
</organism>
<dbReference type="SUPFAM" id="SSF53756">
    <property type="entry name" value="UDP-Glycosyltransferase/glycogen phosphorylase"/>
    <property type="match status" value="1"/>
</dbReference>
<sequence length="401" mass="45303">MKILHILYTYLPDVTGSSIRSEGIVTSQARNGNEVTVLTSPFQRGTSEKRVETIGGVEVHRAHKAGRNLSISEESVNVFKRLIKMFYIFPFFAIIYRLARTKNVDVIHAHSMFFCAYPAYLAARLLGVPFVYEFRSVWEERFNNTLQNKLIKLLETWALKLADSVVVINNGLKNELIERGINRQKIHVVPNAVSDSVLEAAVGFEAPTKVRAFGYVGNFSEIEGLEILIEAFSKAFPKNAIDAHQYKLFFCGRGPFEPKLNHLIAQENDNRIVNCGAFERQELAQVYKKIDAIVVPRLDIKICNRVTPLKPLEAMAFKRLVLGSKVGGILEVCGGEGSENALFFRPESVSSLSELMQTIANKNDIRTINNGANYASSIRCWNNIFSFYHNAYDWAKKTKRK</sequence>
<gene>
    <name evidence="2" type="ORF">DS2_17195</name>
</gene>
<proteinExistence type="predicted"/>
<dbReference type="RefSeq" id="WP_035016175.1">
    <property type="nucleotide sequence ID" value="NZ_ARZY01000045.1"/>
</dbReference>
<dbReference type="Gene3D" id="3.40.50.2000">
    <property type="entry name" value="Glycogen Phosphorylase B"/>
    <property type="match status" value="2"/>
</dbReference>
<keyword evidence="2" id="KW-0808">Transferase</keyword>
<name>W7QSW7_9ALTE</name>
<dbReference type="Pfam" id="PF13439">
    <property type="entry name" value="Glyco_transf_4"/>
    <property type="match status" value="1"/>
</dbReference>
<dbReference type="eggNOG" id="COG0438">
    <property type="taxonomic scope" value="Bacteria"/>
</dbReference>
<evidence type="ECO:0000313" key="2">
    <source>
        <dbReference type="EMBL" id="EWH08495.1"/>
    </source>
</evidence>
<keyword evidence="3" id="KW-1185">Reference proteome</keyword>
<dbReference type="InterPro" id="IPR050194">
    <property type="entry name" value="Glycosyltransferase_grp1"/>
</dbReference>
<dbReference type="PATRIC" id="fig|1328313.3.peg.3515"/>
<dbReference type="InterPro" id="IPR028098">
    <property type="entry name" value="Glyco_trans_4-like_N"/>
</dbReference>
<dbReference type="GO" id="GO:0016758">
    <property type="term" value="F:hexosyltransferase activity"/>
    <property type="evidence" value="ECO:0007669"/>
    <property type="project" value="TreeGrafter"/>
</dbReference>
<dbReference type="Pfam" id="PF13692">
    <property type="entry name" value="Glyco_trans_1_4"/>
    <property type="match status" value="1"/>
</dbReference>
<dbReference type="Proteomes" id="UP000019276">
    <property type="component" value="Unassembled WGS sequence"/>
</dbReference>
<dbReference type="AlphaFoldDB" id="W7QSW7"/>
<dbReference type="OrthoDB" id="8756565at2"/>
<dbReference type="CDD" id="cd03794">
    <property type="entry name" value="GT4_WbuB-like"/>
    <property type="match status" value="1"/>
</dbReference>
<reference evidence="2 3" key="1">
    <citation type="journal article" date="2014" name="Genome Announc.">
        <title>Draft Genome Sequence of the Agar-Degrading Bacterium Catenovulum sp. Strain DS-2, Isolated from Intestines of Haliotis diversicolor.</title>
        <authorList>
            <person name="Shan D."/>
            <person name="Li X."/>
            <person name="Gu Z."/>
            <person name="Wei G."/>
            <person name="Gao Z."/>
            <person name="Shao Z."/>
        </authorList>
    </citation>
    <scope>NUCLEOTIDE SEQUENCE [LARGE SCALE GENOMIC DNA]</scope>
    <source>
        <strain evidence="2 3">DS-2</strain>
    </source>
</reference>
<dbReference type="STRING" id="1328313.DS2_17195"/>
<dbReference type="PANTHER" id="PTHR45947:SF3">
    <property type="entry name" value="SULFOQUINOVOSYL TRANSFERASE SQD2"/>
    <property type="match status" value="1"/>
</dbReference>
<accession>W7QSW7</accession>
<protein>
    <submittedName>
        <fullName evidence="2">Group 1 glycosyl transferase</fullName>
    </submittedName>
</protein>
<dbReference type="EMBL" id="ARZY01000045">
    <property type="protein sequence ID" value="EWH08495.1"/>
    <property type="molecule type" value="Genomic_DNA"/>
</dbReference>